<dbReference type="EMBL" id="CP051006">
    <property type="protein sequence ID" value="QNT94857.1"/>
    <property type="molecule type" value="Genomic_DNA"/>
</dbReference>
<dbReference type="SUPFAM" id="SSF143120">
    <property type="entry name" value="YefM-like"/>
    <property type="match status" value="1"/>
</dbReference>
<evidence type="ECO:0000256" key="1">
    <source>
        <dbReference type="ARBA" id="ARBA00009981"/>
    </source>
</evidence>
<reference evidence="2 3" key="1">
    <citation type="submission" date="2020-04" db="EMBL/GenBank/DDBJ databases">
        <title>Characterization and engineering of Streptomyces griseofuscus DSM40191 as a potential heterologous host for expression of BGCs.</title>
        <authorList>
            <person name="Gren T."/>
            <person name="Whitford C.M."/>
            <person name="Mohite O.S."/>
            <person name="Joergensen T.S."/>
            <person name="Nielsen J.B."/>
            <person name="Lee S.Y."/>
            <person name="Weber T."/>
        </authorList>
    </citation>
    <scope>NUCLEOTIDE SEQUENCE [LARGE SCALE GENOMIC DNA]</scope>
    <source>
        <strain evidence="2 3">DSM 40191</strain>
    </source>
</reference>
<dbReference type="GeneID" id="91464136"/>
<dbReference type="Gene3D" id="3.40.1620.10">
    <property type="entry name" value="YefM-like domain"/>
    <property type="match status" value="1"/>
</dbReference>
<organism evidence="2 3">
    <name type="scientific">Streptomyces griseofuscus</name>
    <dbReference type="NCBI Taxonomy" id="146922"/>
    <lineage>
        <taxon>Bacteria</taxon>
        <taxon>Bacillati</taxon>
        <taxon>Actinomycetota</taxon>
        <taxon>Actinomycetes</taxon>
        <taxon>Kitasatosporales</taxon>
        <taxon>Streptomycetaceae</taxon>
        <taxon>Streptomyces</taxon>
    </lineage>
</organism>
<dbReference type="KEGG" id="sgf:HEP81_04584"/>
<sequence length="122" mass="13529">MYTKYMKSVMYMSAVPYTDAMSAAKTEHVERIADVRNSFADAIGRARYSNEPTVLTSRGKRVAALVSMDFYETGRTIERLLTEASEHSAGAHADDGADLTLTLPNGDTLLVEFKRYTLPRGD</sequence>
<dbReference type="InterPro" id="IPR036165">
    <property type="entry name" value="YefM-like_sf"/>
</dbReference>
<dbReference type="Proteomes" id="UP000516422">
    <property type="component" value="Chromosome"/>
</dbReference>
<protein>
    <recommendedName>
        <fullName evidence="4">Antitoxin</fullName>
    </recommendedName>
</protein>
<evidence type="ECO:0000313" key="2">
    <source>
        <dbReference type="EMBL" id="QNT94857.1"/>
    </source>
</evidence>
<accession>A0A7H1Q3H7</accession>
<dbReference type="NCBIfam" id="TIGR01552">
    <property type="entry name" value="phd_fam"/>
    <property type="match status" value="1"/>
</dbReference>
<evidence type="ECO:0008006" key="4">
    <source>
        <dbReference type="Google" id="ProtNLM"/>
    </source>
</evidence>
<comment type="similarity">
    <text evidence="1">Belongs to the phD/YefM antitoxin family.</text>
</comment>
<gene>
    <name evidence="2" type="ORF">HEP81_04584</name>
</gene>
<proteinExistence type="inferred from homology"/>
<name>A0A7H1Q3H7_9ACTN</name>
<dbReference type="AlphaFoldDB" id="A0A7H1Q3H7"/>
<dbReference type="RefSeq" id="WP_106979881.1">
    <property type="nucleotide sequence ID" value="NZ_CP051006.1"/>
</dbReference>
<evidence type="ECO:0000313" key="3">
    <source>
        <dbReference type="Proteomes" id="UP000516422"/>
    </source>
</evidence>